<keyword evidence="8" id="KW-0131">Cell cycle</keyword>
<feature type="domain" description="Homeobox" evidence="13">
    <location>
        <begin position="162"/>
        <end position="222"/>
    </location>
</feature>
<reference evidence="14" key="1">
    <citation type="submission" date="2022-10" db="EMBL/GenBank/DDBJ databases">
        <authorList>
            <person name="Byrne P K."/>
        </authorList>
    </citation>
    <scope>NUCLEOTIDE SEQUENCE</scope>
    <source>
        <strain evidence="14">IFO1815</strain>
    </source>
</reference>
<evidence type="ECO:0000256" key="12">
    <source>
        <dbReference type="SAM" id="MobiDB-lite"/>
    </source>
</evidence>
<dbReference type="CDD" id="cd00086">
    <property type="entry name" value="homeodomain"/>
    <property type="match status" value="1"/>
</dbReference>
<evidence type="ECO:0000256" key="2">
    <source>
        <dbReference type="ARBA" id="ARBA00022491"/>
    </source>
</evidence>
<keyword evidence="5 10" id="KW-0371">Homeobox</keyword>
<evidence type="ECO:0000256" key="10">
    <source>
        <dbReference type="PROSITE-ProRule" id="PRU00108"/>
    </source>
</evidence>
<dbReference type="FunFam" id="1.10.10.60:FF:000286">
    <property type="entry name" value="Homeobox transcription factor"/>
    <property type="match status" value="1"/>
</dbReference>
<evidence type="ECO:0000259" key="13">
    <source>
        <dbReference type="PROSITE" id="PS50071"/>
    </source>
</evidence>
<evidence type="ECO:0000256" key="4">
    <source>
        <dbReference type="ARBA" id="ARBA00023125"/>
    </source>
</evidence>
<dbReference type="AlphaFoldDB" id="A0AA35IWQ0"/>
<keyword evidence="2" id="KW-0678">Repressor</keyword>
<accession>A0AA35IWQ0</accession>
<gene>
    <name evidence="14" type="primary">SMKI04G6460</name>
    <name evidence="14" type="ORF">SMKI_04G6460</name>
</gene>
<dbReference type="EMBL" id="OX365760">
    <property type="protein sequence ID" value="CAI4038304.1"/>
    <property type="molecule type" value="Genomic_DNA"/>
</dbReference>
<comment type="subcellular location">
    <subcellularLocation>
        <location evidence="1 10 11">Nucleus</location>
    </subcellularLocation>
</comment>
<dbReference type="Gene3D" id="1.10.10.60">
    <property type="entry name" value="Homeodomain-like"/>
    <property type="match status" value="1"/>
</dbReference>
<keyword evidence="6" id="KW-0804">Transcription</keyword>
<evidence type="ECO:0000256" key="6">
    <source>
        <dbReference type="ARBA" id="ARBA00023163"/>
    </source>
</evidence>
<evidence type="ECO:0000256" key="7">
    <source>
        <dbReference type="ARBA" id="ARBA00023242"/>
    </source>
</evidence>
<dbReference type="GO" id="GO:0000981">
    <property type="term" value="F:DNA-binding transcription factor activity, RNA polymerase II-specific"/>
    <property type="evidence" value="ECO:0007669"/>
    <property type="project" value="InterPro"/>
</dbReference>
<dbReference type="SUPFAM" id="SSF46689">
    <property type="entry name" value="Homeodomain-like"/>
    <property type="match status" value="1"/>
</dbReference>
<dbReference type="GeneID" id="80917515"/>
<sequence>MESRNTVLPSLPSIIAGDSGSPFQQHALPNTNFPSDEQGVIRLPPLTATAHLARPILSTYKSPCDEEGPKSKVSHVTSMTPLSKPKKLGSHLPFTPTVRVSSKEQSTQSAHSYKKVNILTPLSAAKAILTPPAKHEKKRSFAFITHSQETFPKKEPKIDNARLARRKRRRTSSYELGILQTAFDECPTPNKAKRIELSEQCNMSEKSVQIWFQNKRQAAKKHKNNNGNTSHCKLHSSNDSISMISYSDAALEINSTPASSEKAIAAELLKNSPSDTSSIYEDHHITPCKSGGQLRFNGKSMVVRRALSNSGHNELMKSPKTKENRLRFNAYERKPLGEIDLNSFKN</sequence>
<feature type="region of interest" description="Disordered" evidence="12">
    <location>
        <begin position="61"/>
        <end position="92"/>
    </location>
</feature>
<protein>
    <recommendedName>
        <fullName evidence="13">Homeobox domain-containing protein</fullName>
    </recommendedName>
</protein>
<keyword evidence="7 10" id="KW-0539">Nucleus</keyword>
<evidence type="ECO:0000256" key="1">
    <source>
        <dbReference type="ARBA" id="ARBA00004123"/>
    </source>
</evidence>
<evidence type="ECO:0000256" key="8">
    <source>
        <dbReference type="ARBA" id="ARBA00023306"/>
    </source>
</evidence>
<dbReference type="PROSITE" id="PS00027">
    <property type="entry name" value="HOMEOBOX_1"/>
    <property type="match status" value="1"/>
</dbReference>
<dbReference type="PROSITE" id="PS50071">
    <property type="entry name" value="HOMEOBOX_2"/>
    <property type="match status" value="1"/>
</dbReference>
<dbReference type="SMART" id="SM00389">
    <property type="entry name" value="HOX"/>
    <property type="match status" value="1"/>
</dbReference>
<comment type="subunit">
    <text evidence="9">Interacts with MCM1.</text>
</comment>
<dbReference type="GO" id="GO:0000122">
    <property type="term" value="P:negative regulation of transcription by RNA polymerase II"/>
    <property type="evidence" value="ECO:0007669"/>
    <property type="project" value="UniProtKB-ARBA"/>
</dbReference>
<dbReference type="GO" id="GO:0000785">
    <property type="term" value="C:chromatin"/>
    <property type="evidence" value="ECO:0007669"/>
    <property type="project" value="UniProtKB-ARBA"/>
</dbReference>
<keyword evidence="15" id="KW-1185">Reference proteome</keyword>
<dbReference type="PANTHER" id="PTHR24324:SF9">
    <property type="entry name" value="HOMEOBOX DOMAIN-CONTAINING PROTEIN"/>
    <property type="match status" value="1"/>
</dbReference>
<evidence type="ECO:0000256" key="3">
    <source>
        <dbReference type="ARBA" id="ARBA00023015"/>
    </source>
</evidence>
<keyword evidence="4 10" id="KW-0238">DNA-binding</keyword>
<dbReference type="InterPro" id="IPR017970">
    <property type="entry name" value="Homeobox_CS"/>
</dbReference>
<evidence type="ECO:0000313" key="15">
    <source>
        <dbReference type="Proteomes" id="UP001161438"/>
    </source>
</evidence>
<dbReference type="InterPro" id="IPR009057">
    <property type="entry name" value="Homeodomain-like_sf"/>
</dbReference>
<dbReference type="Pfam" id="PF00046">
    <property type="entry name" value="Homeodomain"/>
    <property type="match status" value="1"/>
</dbReference>
<dbReference type="InterPro" id="IPR001356">
    <property type="entry name" value="HD"/>
</dbReference>
<dbReference type="PANTHER" id="PTHR24324">
    <property type="entry name" value="HOMEOBOX PROTEIN HHEX"/>
    <property type="match status" value="1"/>
</dbReference>
<dbReference type="RefSeq" id="XP_056081419.1">
    <property type="nucleotide sequence ID" value="XM_056221649.1"/>
</dbReference>
<keyword evidence="3" id="KW-0805">Transcription regulation</keyword>
<dbReference type="GO" id="GO:0030154">
    <property type="term" value="P:cell differentiation"/>
    <property type="evidence" value="ECO:0007669"/>
    <property type="project" value="TreeGrafter"/>
</dbReference>
<organism evidence="14 15">
    <name type="scientific">Saccharomyces mikatae IFO 1815</name>
    <dbReference type="NCBI Taxonomy" id="226126"/>
    <lineage>
        <taxon>Eukaryota</taxon>
        <taxon>Fungi</taxon>
        <taxon>Dikarya</taxon>
        <taxon>Ascomycota</taxon>
        <taxon>Saccharomycotina</taxon>
        <taxon>Saccharomycetes</taxon>
        <taxon>Saccharomycetales</taxon>
        <taxon>Saccharomycetaceae</taxon>
        <taxon>Saccharomyces</taxon>
    </lineage>
</organism>
<dbReference type="InterPro" id="IPR051000">
    <property type="entry name" value="Homeobox_DNA-bind_prot"/>
</dbReference>
<evidence type="ECO:0000256" key="9">
    <source>
        <dbReference type="ARBA" id="ARBA00065092"/>
    </source>
</evidence>
<evidence type="ECO:0000256" key="11">
    <source>
        <dbReference type="RuleBase" id="RU000682"/>
    </source>
</evidence>
<dbReference type="Proteomes" id="UP001161438">
    <property type="component" value="Chromosome 4"/>
</dbReference>
<feature type="region of interest" description="Disordered" evidence="12">
    <location>
        <begin position="1"/>
        <end position="23"/>
    </location>
</feature>
<dbReference type="GO" id="GO:0000978">
    <property type="term" value="F:RNA polymerase II cis-regulatory region sequence-specific DNA binding"/>
    <property type="evidence" value="ECO:0007669"/>
    <property type="project" value="TreeGrafter"/>
</dbReference>
<feature type="DNA-binding region" description="Homeobox" evidence="10">
    <location>
        <begin position="164"/>
        <end position="223"/>
    </location>
</feature>
<dbReference type="GO" id="GO:0000082">
    <property type="term" value="P:G1/S transition of mitotic cell cycle"/>
    <property type="evidence" value="ECO:0007669"/>
    <property type="project" value="UniProtKB-ARBA"/>
</dbReference>
<evidence type="ECO:0000313" key="14">
    <source>
        <dbReference type="EMBL" id="CAI4038304.1"/>
    </source>
</evidence>
<name>A0AA35IWQ0_SACMI</name>
<proteinExistence type="predicted"/>
<evidence type="ECO:0000256" key="5">
    <source>
        <dbReference type="ARBA" id="ARBA00023155"/>
    </source>
</evidence>
<dbReference type="GO" id="GO:0005634">
    <property type="term" value="C:nucleus"/>
    <property type="evidence" value="ECO:0007669"/>
    <property type="project" value="UniProtKB-SubCell"/>
</dbReference>